<evidence type="ECO:0000313" key="2">
    <source>
        <dbReference type="EMBL" id="MBX0305821.1"/>
    </source>
</evidence>
<reference evidence="2" key="1">
    <citation type="submission" date="2021-06" db="EMBL/GenBank/DDBJ databases">
        <title>Halomicroarcula sp. F24A a new haloarchaeum isolated from saline soil.</title>
        <authorList>
            <person name="Duran-Viseras A."/>
            <person name="Sanchez-Porro C."/>
            <person name="Ventosa A."/>
        </authorList>
    </citation>
    <scope>NUCLEOTIDE SEQUENCE</scope>
    <source>
        <strain evidence="2">F24A</strain>
    </source>
</reference>
<dbReference type="AlphaFoldDB" id="A0A8J7YM43"/>
<gene>
    <name evidence="2" type="ORF">EGD98_19440</name>
</gene>
<comment type="caution">
    <text evidence="2">The sequence shown here is derived from an EMBL/GenBank/DDBJ whole genome shotgun (WGS) entry which is preliminary data.</text>
</comment>
<dbReference type="Gene3D" id="2.30.110.10">
    <property type="entry name" value="Electron Transport, Fmn-binding Protein, Chain A"/>
    <property type="match status" value="1"/>
</dbReference>
<dbReference type="InterPro" id="IPR024747">
    <property type="entry name" value="Pyridox_Oxase-rel"/>
</dbReference>
<dbReference type="Pfam" id="PF12900">
    <property type="entry name" value="Pyridox_ox_2"/>
    <property type="match status" value="1"/>
</dbReference>
<evidence type="ECO:0000313" key="3">
    <source>
        <dbReference type="Proteomes" id="UP000783863"/>
    </source>
</evidence>
<protein>
    <submittedName>
        <fullName evidence="2">Pyridoxamine 5'-phosphate oxidase family protein</fullName>
    </submittedName>
</protein>
<dbReference type="SUPFAM" id="SSF50475">
    <property type="entry name" value="FMN-binding split barrel"/>
    <property type="match status" value="1"/>
</dbReference>
<feature type="region of interest" description="Disordered" evidence="1">
    <location>
        <begin position="1"/>
        <end position="31"/>
    </location>
</feature>
<dbReference type="RefSeq" id="WP_220590018.1">
    <property type="nucleotide sequence ID" value="NZ_RKLQ01000006.1"/>
</dbReference>
<dbReference type="EMBL" id="RKLQ01000006">
    <property type="protein sequence ID" value="MBX0305821.1"/>
    <property type="molecule type" value="Genomic_DNA"/>
</dbReference>
<organism evidence="2 3">
    <name type="scientific">Haloarcula salinisoli</name>
    <dbReference type="NCBI Taxonomy" id="2487746"/>
    <lineage>
        <taxon>Archaea</taxon>
        <taxon>Methanobacteriati</taxon>
        <taxon>Methanobacteriota</taxon>
        <taxon>Stenosarchaea group</taxon>
        <taxon>Halobacteria</taxon>
        <taxon>Halobacteriales</taxon>
        <taxon>Haloarculaceae</taxon>
        <taxon>Haloarcula</taxon>
    </lineage>
</organism>
<dbReference type="Proteomes" id="UP000783863">
    <property type="component" value="Unassembled WGS sequence"/>
</dbReference>
<keyword evidence="3" id="KW-1185">Reference proteome</keyword>
<name>A0A8J7YM43_9EURY</name>
<proteinExistence type="predicted"/>
<dbReference type="InterPro" id="IPR012349">
    <property type="entry name" value="Split_barrel_FMN-bd"/>
</dbReference>
<evidence type="ECO:0000256" key="1">
    <source>
        <dbReference type="SAM" id="MobiDB-lite"/>
    </source>
</evidence>
<sequence length="143" mass="15781">MSETSVAMGDEERDEFLGRGGTGVLSLSTDGGPPHTVPVSYGYDSAEATFYFRLAVGQSHSKGSLPDRAVSFVTFDRTDDHWHSVVAEGHLEDVEREGIGTETLEGLHRVEIPLIGIFDHPTREVDFQFYRLVPDELTGRVQS</sequence>
<accession>A0A8J7YM43</accession>